<evidence type="ECO:0000313" key="2">
    <source>
        <dbReference type="Proteomes" id="UP000784294"/>
    </source>
</evidence>
<reference evidence="1" key="1">
    <citation type="submission" date="2018-11" db="EMBL/GenBank/DDBJ databases">
        <authorList>
            <consortium name="Pathogen Informatics"/>
        </authorList>
    </citation>
    <scope>NUCLEOTIDE SEQUENCE</scope>
</reference>
<dbReference type="EMBL" id="CAAALY010267660">
    <property type="protein sequence ID" value="VEL41054.1"/>
    <property type="molecule type" value="Genomic_DNA"/>
</dbReference>
<keyword evidence="2" id="KW-1185">Reference proteome</keyword>
<name>A0A3S5CV54_9PLAT</name>
<protein>
    <submittedName>
        <fullName evidence="1">Uncharacterized protein</fullName>
    </submittedName>
</protein>
<evidence type="ECO:0000313" key="1">
    <source>
        <dbReference type="EMBL" id="VEL41054.1"/>
    </source>
</evidence>
<gene>
    <name evidence="1" type="ORF">PXEA_LOCUS34494</name>
</gene>
<dbReference type="Proteomes" id="UP000784294">
    <property type="component" value="Unassembled WGS sequence"/>
</dbReference>
<dbReference type="AlphaFoldDB" id="A0A3S5CV54"/>
<accession>A0A3S5CV54</accession>
<organism evidence="1 2">
    <name type="scientific">Protopolystoma xenopodis</name>
    <dbReference type="NCBI Taxonomy" id="117903"/>
    <lineage>
        <taxon>Eukaryota</taxon>
        <taxon>Metazoa</taxon>
        <taxon>Spiralia</taxon>
        <taxon>Lophotrochozoa</taxon>
        <taxon>Platyhelminthes</taxon>
        <taxon>Monogenea</taxon>
        <taxon>Polyopisthocotylea</taxon>
        <taxon>Polystomatidea</taxon>
        <taxon>Polystomatidae</taxon>
        <taxon>Protopolystoma</taxon>
    </lineage>
</organism>
<sequence>MLPRSDHVRHMTHESLVPLDRNRMRLARKQRQHECSSKANQQLFERNLPSSSGRIELRISSPHTFTRNSALDPLDVEVVCEEASNLSSVIVQKGPPRGLTEECVYEEDVLFACEP</sequence>
<proteinExistence type="predicted"/>
<comment type="caution">
    <text evidence="1">The sequence shown here is derived from an EMBL/GenBank/DDBJ whole genome shotgun (WGS) entry which is preliminary data.</text>
</comment>